<reference evidence="1" key="1">
    <citation type="submission" date="2023-04" db="EMBL/GenBank/DDBJ databases">
        <title>Draft Genome sequencing of Naganishia species isolated from polar environments using Oxford Nanopore Technology.</title>
        <authorList>
            <person name="Leo P."/>
            <person name="Venkateswaran K."/>
        </authorList>
    </citation>
    <scope>NUCLEOTIDE SEQUENCE</scope>
    <source>
        <strain evidence="1">MNA-CCFEE 5261</strain>
    </source>
</reference>
<evidence type="ECO:0000313" key="1">
    <source>
        <dbReference type="EMBL" id="KAJ9091751.1"/>
    </source>
</evidence>
<proteinExistence type="predicted"/>
<protein>
    <submittedName>
        <fullName evidence="1">Uncharacterized protein</fullName>
    </submittedName>
</protein>
<comment type="caution">
    <text evidence="1">The sequence shown here is derived from an EMBL/GenBank/DDBJ whole genome shotgun (WGS) entry which is preliminary data.</text>
</comment>
<name>A0ACC2UZ46_9TREE</name>
<dbReference type="EMBL" id="JASBWR010000144">
    <property type="protein sequence ID" value="KAJ9091751.1"/>
    <property type="molecule type" value="Genomic_DNA"/>
</dbReference>
<organism evidence="1 2">
    <name type="scientific">Naganishia cerealis</name>
    <dbReference type="NCBI Taxonomy" id="610337"/>
    <lineage>
        <taxon>Eukaryota</taxon>
        <taxon>Fungi</taxon>
        <taxon>Dikarya</taxon>
        <taxon>Basidiomycota</taxon>
        <taxon>Agaricomycotina</taxon>
        <taxon>Tremellomycetes</taxon>
        <taxon>Filobasidiales</taxon>
        <taxon>Filobasidiaceae</taxon>
        <taxon>Naganishia</taxon>
    </lineage>
</organism>
<dbReference type="Proteomes" id="UP001241377">
    <property type="component" value="Unassembled WGS sequence"/>
</dbReference>
<accession>A0ACC2UZ46</accession>
<keyword evidence="2" id="KW-1185">Reference proteome</keyword>
<gene>
    <name evidence="1" type="ORF">QFC19_008961</name>
</gene>
<evidence type="ECO:0000313" key="2">
    <source>
        <dbReference type="Proteomes" id="UP001241377"/>
    </source>
</evidence>
<sequence length="350" mass="38521">MRFIDIAVNLTDDMFRGRYRGKELHQADLSAVLERSKAAGVETMIITGTSLKESQDALDMAQRYGLYATAGCHPTSTKEIAKRGDVEAYFTDLETVIQREIAKGSDSRLVAIGEIGLGKPLWFATMRASCRLTTGVREDYDRLYHSDADTQRAFFPRLLRLGETHSLPLFLHSRHPDAHVDLVKTLRAAGWKEGLSPVDDDGDSQSGLPRGRTGVVHSFTGTVEEMKELLGFGLYIGVNGCSLKTEENLHVISQIPLTRLMLETDAPWCSITSSSAAAKHLPPPGHALAPIGKVKSFKPGQGVKGRNEPADVGVVAYVVAQAMGRPVEEVVQAAWKNTVRIFFPHRRDWL</sequence>